<comment type="caution">
    <text evidence="2">The sequence shown here is derived from an EMBL/GenBank/DDBJ whole genome shotgun (WGS) entry which is preliminary data.</text>
</comment>
<keyword evidence="1" id="KW-1133">Transmembrane helix</keyword>
<evidence type="ECO:0008006" key="3">
    <source>
        <dbReference type="Google" id="ProtNLM"/>
    </source>
</evidence>
<feature type="transmembrane region" description="Helical" evidence="1">
    <location>
        <begin position="16"/>
        <end position="34"/>
    </location>
</feature>
<keyword evidence="1" id="KW-0812">Transmembrane</keyword>
<sequence length="44" mass="5328">MMKSVNKFKPLKKKELYKIYGGALLFVTTFNLRRNFYGKGRERR</sequence>
<evidence type="ECO:0000313" key="2">
    <source>
        <dbReference type="EMBL" id="GET12914.1"/>
    </source>
</evidence>
<reference evidence="2" key="1">
    <citation type="submission" date="2019-10" db="EMBL/GenBank/DDBJ databases">
        <title>Lactobacillus agilis SN811 Whole Genome Sequencing Project.</title>
        <authorList>
            <person name="Suzuki S."/>
            <person name="Endo A."/>
            <person name="Maeno S."/>
            <person name="Shiwa Y."/>
            <person name="Matsutani M."/>
            <person name="Kajikawa A."/>
        </authorList>
    </citation>
    <scope>NUCLEOTIDE SEQUENCE</scope>
    <source>
        <strain evidence="2">SN811</strain>
    </source>
</reference>
<keyword evidence="1" id="KW-0472">Membrane</keyword>
<protein>
    <recommendedName>
        <fullName evidence="3">Bacteriocin</fullName>
    </recommendedName>
</protein>
<name>A0A6F9Y5T0_9LACO</name>
<evidence type="ECO:0000256" key="1">
    <source>
        <dbReference type="SAM" id="Phobius"/>
    </source>
</evidence>
<dbReference type="Proteomes" id="UP000494160">
    <property type="component" value="Unassembled WGS sequence"/>
</dbReference>
<proteinExistence type="predicted"/>
<dbReference type="EMBL" id="BLAP01000051">
    <property type="protein sequence ID" value="GET12914.1"/>
    <property type="molecule type" value="Genomic_DNA"/>
</dbReference>
<organism evidence="2">
    <name type="scientific">Ligilactobacillus agilis</name>
    <dbReference type="NCBI Taxonomy" id="1601"/>
    <lineage>
        <taxon>Bacteria</taxon>
        <taxon>Bacillati</taxon>
        <taxon>Bacillota</taxon>
        <taxon>Bacilli</taxon>
        <taxon>Lactobacillales</taxon>
        <taxon>Lactobacillaceae</taxon>
        <taxon>Ligilactobacillus</taxon>
    </lineage>
</organism>
<gene>
    <name evidence="2" type="ORF">SN811_14140</name>
</gene>
<accession>A0A6F9Y5T0</accession>
<dbReference type="AlphaFoldDB" id="A0A6F9Y5T0"/>